<keyword evidence="1" id="KW-0802">TPR repeat</keyword>
<dbReference type="EMBL" id="WOCD01000005">
    <property type="protein sequence ID" value="MUH73598.1"/>
    <property type="molecule type" value="Genomic_DNA"/>
</dbReference>
<keyword evidence="2" id="KW-0732">Signal</keyword>
<dbReference type="InterPro" id="IPR019734">
    <property type="entry name" value="TPR_rpt"/>
</dbReference>
<dbReference type="AlphaFoldDB" id="A0A6N8FBD4"/>
<dbReference type="PROSITE" id="PS50005">
    <property type="entry name" value="TPR"/>
    <property type="match status" value="1"/>
</dbReference>
<organism evidence="3 4">
    <name type="scientific">Psychrosphaera haliotis</name>
    <dbReference type="NCBI Taxonomy" id="555083"/>
    <lineage>
        <taxon>Bacteria</taxon>
        <taxon>Pseudomonadati</taxon>
        <taxon>Pseudomonadota</taxon>
        <taxon>Gammaproteobacteria</taxon>
        <taxon>Alteromonadales</taxon>
        <taxon>Pseudoalteromonadaceae</taxon>
        <taxon>Psychrosphaera</taxon>
    </lineage>
</organism>
<sequence length="430" mass="48561">MKTLITSSLIATSLLLGSSFVGVVPNVDFAKAHAEQKRKRTPSLNSRVYSQLARAQQLADGGDVKGGLEVLDSVKAKSGSLNSYETAMMYNFYGFIYYNAEQMTEAMAAFEQVVAQDPIPESLEKSTLFSLAQLAMANEEYSKTISFLERWERINEGDIPVKNNVLKAQASYQGKDYQNAAQYIDLALAEAKEQEVEPKENWFVLQRAAYFELKQPKKVASILEEMVRRFNKPEYWVQLAGMYGEIGAEDKQLAVLEAAYQQGYISKQSDFRNLAQIYYFNGLPYKAASVMEQGIDQKVLTKNVKNVKFLSQAWITAKELDKAVDTLEVLSTLENNGTAHQQIAEIRLQQGKYKDVIEAAFEAEKRGDLPNPGNLYLALGMAHFNLKEFEAAIEALNMASEYKNVQRMATQWLKFVEKEKSTMEQLAFNY</sequence>
<dbReference type="RefSeq" id="WP_330997833.1">
    <property type="nucleotide sequence ID" value="NZ_WOCD01000005.1"/>
</dbReference>
<dbReference type="SMART" id="SM00028">
    <property type="entry name" value="TPR"/>
    <property type="match status" value="3"/>
</dbReference>
<dbReference type="Pfam" id="PF13181">
    <property type="entry name" value="TPR_8"/>
    <property type="match status" value="2"/>
</dbReference>
<keyword evidence="4" id="KW-1185">Reference proteome</keyword>
<evidence type="ECO:0000256" key="1">
    <source>
        <dbReference type="PROSITE-ProRule" id="PRU00339"/>
    </source>
</evidence>
<name>A0A6N8FBD4_9GAMM</name>
<comment type="caution">
    <text evidence="3">The sequence shown here is derived from an EMBL/GenBank/DDBJ whole genome shotgun (WGS) entry which is preliminary data.</text>
</comment>
<reference evidence="3 4" key="1">
    <citation type="submission" date="2019-11" db="EMBL/GenBank/DDBJ databases">
        <title>P. haliotis isolates from Z. marina roots.</title>
        <authorList>
            <person name="Cohen M."/>
            <person name="Jospin G."/>
            <person name="Eisen J.A."/>
            <person name="Coil D.A."/>
        </authorList>
    </citation>
    <scope>NUCLEOTIDE SEQUENCE [LARGE SCALE GENOMIC DNA]</scope>
    <source>
        <strain evidence="3 4">UCD-MCMsp1aY</strain>
    </source>
</reference>
<dbReference type="Proteomes" id="UP000439994">
    <property type="component" value="Unassembled WGS sequence"/>
</dbReference>
<dbReference type="Gene3D" id="1.25.40.10">
    <property type="entry name" value="Tetratricopeptide repeat domain"/>
    <property type="match status" value="2"/>
</dbReference>
<evidence type="ECO:0008006" key="5">
    <source>
        <dbReference type="Google" id="ProtNLM"/>
    </source>
</evidence>
<proteinExistence type="predicted"/>
<protein>
    <recommendedName>
        <fullName evidence="5">Tetratricopeptide repeat protein</fullName>
    </recommendedName>
</protein>
<dbReference type="SUPFAM" id="SSF48452">
    <property type="entry name" value="TPR-like"/>
    <property type="match status" value="2"/>
</dbReference>
<accession>A0A6N8FBD4</accession>
<feature type="signal peptide" evidence="2">
    <location>
        <begin position="1"/>
        <end position="23"/>
    </location>
</feature>
<evidence type="ECO:0000256" key="2">
    <source>
        <dbReference type="SAM" id="SignalP"/>
    </source>
</evidence>
<feature type="chain" id="PRO_5026808444" description="Tetratricopeptide repeat protein" evidence="2">
    <location>
        <begin position="24"/>
        <end position="430"/>
    </location>
</feature>
<gene>
    <name evidence="3" type="ORF">GNP35_14540</name>
</gene>
<evidence type="ECO:0000313" key="4">
    <source>
        <dbReference type="Proteomes" id="UP000439994"/>
    </source>
</evidence>
<evidence type="ECO:0000313" key="3">
    <source>
        <dbReference type="EMBL" id="MUH73598.1"/>
    </source>
</evidence>
<dbReference type="InterPro" id="IPR011990">
    <property type="entry name" value="TPR-like_helical_dom_sf"/>
</dbReference>
<feature type="repeat" description="TPR" evidence="1">
    <location>
        <begin position="87"/>
        <end position="120"/>
    </location>
</feature>